<feature type="transmembrane region" description="Helical" evidence="6">
    <location>
        <begin position="439"/>
        <end position="461"/>
    </location>
</feature>
<feature type="transmembrane region" description="Helical" evidence="6">
    <location>
        <begin position="508"/>
        <end position="531"/>
    </location>
</feature>
<feature type="transmembrane region" description="Helical" evidence="6">
    <location>
        <begin position="160"/>
        <end position="181"/>
    </location>
</feature>
<keyword evidence="4 6" id="KW-0472">Membrane</keyword>
<dbReference type="OrthoDB" id="2015447at2759"/>
<comment type="subcellular location">
    <subcellularLocation>
        <location evidence="1">Membrane</location>
        <topology evidence="1">Multi-pass membrane protein</topology>
    </subcellularLocation>
</comment>
<evidence type="ECO:0000313" key="8">
    <source>
        <dbReference type="Proteomes" id="UP000559256"/>
    </source>
</evidence>
<keyword evidence="2 6" id="KW-0812">Transmembrane</keyword>
<feature type="transmembrane region" description="Helical" evidence="6">
    <location>
        <begin position="202"/>
        <end position="222"/>
    </location>
</feature>
<feature type="transmembrane region" description="Helical" evidence="6">
    <location>
        <begin position="593"/>
        <end position="614"/>
    </location>
</feature>
<evidence type="ECO:0008006" key="9">
    <source>
        <dbReference type="Google" id="ProtNLM"/>
    </source>
</evidence>
<feature type="transmembrane region" description="Helical" evidence="6">
    <location>
        <begin position="407"/>
        <end position="432"/>
    </location>
</feature>
<dbReference type="GO" id="GO:0016020">
    <property type="term" value="C:membrane"/>
    <property type="evidence" value="ECO:0007669"/>
    <property type="project" value="UniProtKB-SubCell"/>
</dbReference>
<keyword evidence="8" id="KW-1185">Reference proteome</keyword>
<reference evidence="7 8" key="1">
    <citation type="journal article" date="2020" name="ISME J.">
        <title>Uncovering the hidden diversity of litter-decomposition mechanisms in mushroom-forming fungi.</title>
        <authorList>
            <person name="Floudas D."/>
            <person name="Bentzer J."/>
            <person name="Ahren D."/>
            <person name="Johansson T."/>
            <person name="Persson P."/>
            <person name="Tunlid A."/>
        </authorList>
    </citation>
    <scope>NUCLEOTIDE SEQUENCE [LARGE SCALE GENOMIC DNA]</scope>
    <source>
        <strain evidence="7 8">CBS 291.85</strain>
    </source>
</reference>
<name>A0A8H5GAC1_9AGAR</name>
<evidence type="ECO:0000256" key="4">
    <source>
        <dbReference type="ARBA" id="ARBA00023136"/>
    </source>
</evidence>
<evidence type="ECO:0000256" key="3">
    <source>
        <dbReference type="ARBA" id="ARBA00022989"/>
    </source>
</evidence>
<protein>
    <recommendedName>
        <fullName evidence="9">MFS general substrate transporter</fullName>
    </recommendedName>
</protein>
<dbReference type="PANTHER" id="PTHR23510:SF64">
    <property type="entry name" value="INNER MEMBRANE TRANSPORT PROTEIN YAJR"/>
    <property type="match status" value="1"/>
</dbReference>
<evidence type="ECO:0000256" key="6">
    <source>
        <dbReference type="SAM" id="Phobius"/>
    </source>
</evidence>
<feature type="transmembrane region" description="Helical" evidence="6">
    <location>
        <begin position="367"/>
        <end position="387"/>
    </location>
</feature>
<dbReference type="Gene3D" id="1.20.1250.20">
    <property type="entry name" value="MFS general substrate transporter like domains"/>
    <property type="match status" value="1"/>
</dbReference>
<dbReference type="PANTHER" id="PTHR23510">
    <property type="entry name" value="INNER MEMBRANE TRANSPORT PROTEIN YAJR"/>
    <property type="match status" value="1"/>
</dbReference>
<feature type="transmembrane region" description="Helical" evidence="6">
    <location>
        <begin position="73"/>
        <end position="93"/>
    </location>
</feature>
<comment type="caution">
    <text evidence="7">The sequence shown here is derived from an EMBL/GenBank/DDBJ whole genome shotgun (WGS) entry which is preliminary data.</text>
</comment>
<dbReference type="SUPFAM" id="SSF103473">
    <property type="entry name" value="MFS general substrate transporter"/>
    <property type="match status" value="1"/>
</dbReference>
<feature type="transmembrane region" description="Helical" evidence="6">
    <location>
        <begin position="250"/>
        <end position="268"/>
    </location>
</feature>
<evidence type="ECO:0000256" key="5">
    <source>
        <dbReference type="SAM" id="MobiDB-lite"/>
    </source>
</evidence>
<dbReference type="EMBL" id="JAACJM010000042">
    <property type="protein sequence ID" value="KAF5361120.1"/>
    <property type="molecule type" value="Genomic_DNA"/>
</dbReference>
<dbReference type="InterPro" id="IPR036259">
    <property type="entry name" value="MFS_trans_sf"/>
</dbReference>
<feature type="transmembrane region" description="Helical" evidence="6">
    <location>
        <begin position="105"/>
        <end position="124"/>
    </location>
</feature>
<gene>
    <name evidence="7" type="ORF">D9758_009088</name>
</gene>
<accession>A0A8H5GAC1</accession>
<evidence type="ECO:0000256" key="1">
    <source>
        <dbReference type="ARBA" id="ARBA00004141"/>
    </source>
</evidence>
<dbReference type="InterPro" id="IPR051068">
    <property type="entry name" value="MFS_Domain-Containing_Protein"/>
</dbReference>
<dbReference type="Proteomes" id="UP000559256">
    <property type="component" value="Unassembled WGS sequence"/>
</dbReference>
<evidence type="ECO:0000256" key="2">
    <source>
        <dbReference type="ARBA" id="ARBA00022692"/>
    </source>
</evidence>
<proteinExistence type="predicted"/>
<feature type="region of interest" description="Disordered" evidence="5">
    <location>
        <begin position="280"/>
        <end position="358"/>
    </location>
</feature>
<organism evidence="7 8">
    <name type="scientific">Tetrapyrgos nigripes</name>
    <dbReference type="NCBI Taxonomy" id="182062"/>
    <lineage>
        <taxon>Eukaryota</taxon>
        <taxon>Fungi</taxon>
        <taxon>Dikarya</taxon>
        <taxon>Basidiomycota</taxon>
        <taxon>Agaricomycotina</taxon>
        <taxon>Agaricomycetes</taxon>
        <taxon>Agaricomycetidae</taxon>
        <taxon>Agaricales</taxon>
        <taxon>Marasmiineae</taxon>
        <taxon>Marasmiaceae</taxon>
        <taxon>Tetrapyrgos</taxon>
    </lineage>
</organism>
<dbReference type="InterPro" id="IPR011701">
    <property type="entry name" value="MFS"/>
</dbReference>
<evidence type="ECO:0000313" key="7">
    <source>
        <dbReference type="EMBL" id="KAF5361120.1"/>
    </source>
</evidence>
<dbReference type="Pfam" id="PF07690">
    <property type="entry name" value="MFS_1"/>
    <property type="match status" value="1"/>
</dbReference>
<dbReference type="AlphaFoldDB" id="A0A8H5GAC1"/>
<dbReference type="GO" id="GO:0022857">
    <property type="term" value="F:transmembrane transporter activity"/>
    <property type="evidence" value="ECO:0007669"/>
    <property type="project" value="InterPro"/>
</dbReference>
<keyword evidence="3 6" id="KW-1133">Transmembrane helix</keyword>
<sequence length="619" mass="66931">MYDFRTSDIGRLPTERGFPATLRLGCFFRGEMTLQLLQRKKTQLNEAEEKKSPAEDHNDDVDSELVLPKMASLVIVLLSNMFMQISFFIVVSSSNEYAKHLGGTSTFSGVVIGIPTVFSGLTLIPLMKYDRGGYKIPLHVCCASLLLGHIFYALAYHFSFLYLILIGRCVNGIGFSMWMYCKRYCSDPRIVGLRRRTLLASWLMTGNGVGMGIGPLLGGILYKYVGFDDPVTQNANGLKGSLWNGFTSPAWLLAGMWVLYWIAVCVWFEDVEKNALPLGSGKGDEVQGQQRSQPAKTEGSGSGSEEVYVTATAVEDSSPSRLPTPIPISRPGHRQRQSQSEENPLEAPVAPTSTANPATDRISSSRYPVIGCMCWFAMACFFILGAWEANIPVYTSPEVTPELGFSPFAAGNFLSLGALICFPFFIGNVFLARRVQDRWTLATGTFIGGSALVIFLILLGLDKTSIGGISPPHSLLTNSSTSMSTSTSTIYDSDTSPIREIGLASAPALFVCWFLVALGFNIASTVTMSLLSKQLPSTPRWNGISSLVIQYSNYTGRVTGAVWGGYGGGIGGVGRGAGVLTAERIRSGMMGYVGLELAIVCIGGVICGVCWRQLKAKTG</sequence>